<evidence type="ECO:0000256" key="1">
    <source>
        <dbReference type="SAM" id="Phobius"/>
    </source>
</evidence>
<dbReference type="GeneID" id="63686112"/>
<accession>M5G4K1</accession>
<dbReference type="OrthoDB" id="3358478at2759"/>
<name>M5G4K1_DACPD</name>
<dbReference type="EMBL" id="JH795859">
    <property type="protein sequence ID" value="EJU03619.1"/>
    <property type="molecule type" value="Genomic_DNA"/>
</dbReference>
<keyword evidence="1" id="KW-0472">Membrane</keyword>
<evidence type="ECO:0000313" key="2">
    <source>
        <dbReference type="EMBL" id="EJU03619.1"/>
    </source>
</evidence>
<keyword evidence="1" id="KW-1133">Transmembrane helix</keyword>
<keyword evidence="3" id="KW-1185">Reference proteome</keyword>
<dbReference type="AlphaFoldDB" id="M5G4K1"/>
<dbReference type="Proteomes" id="UP000030653">
    <property type="component" value="Unassembled WGS sequence"/>
</dbReference>
<evidence type="ECO:0000313" key="3">
    <source>
        <dbReference type="Proteomes" id="UP000030653"/>
    </source>
</evidence>
<proteinExistence type="predicted"/>
<keyword evidence="1" id="KW-0812">Transmembrane</keyword>
<gene>
    <name evidence="2" type="ORF">DACRYDRAFT_14697</name>
</gene>
<feature type="transmembrane region" description="Helical" evidence="1">
    <location>
        <begin position="15"/>
        <end position="39"/>
    </location>
</feature>
<sequence length="257" mass="27769">MTSSSTLPDNVSQAAFAGLLTAAGFFGIALIGLIVYVLGRWRREVKHKRQASTAQPYYLEDMPITLLSVRESVMKPPMYSSSPWAVDAEAQKVALSVLDMKSPALPGYSVPDSMAAELRASFASPSKAPILMVSSPWTPTTPGSTNPLGSSHLAQQIKVPPIPPPIPIPTRAAEREALARYTMPPPTPHCPITGMPLDITQRTPPPVYNASMERAQRAALRQQRRKGNQKTLWRETLKSVKSIKSAKTAVTASSSIA</sequence>
<organism evidence="2 3">
    <name type="scientific">Dacryopinax primogenitus (strain DJM 731)</name>
    <name type="common">Brown rot fungus</name>
    <dbReference type="NCBI Taxonomy" id="1858805"/>
    <lineage>
        <taxon>Eukaryota</taxon>
        <taxon>Fungi</taxon>
        <taxon>Dikarya</taxon>
        <taxon>Basidiomycota</taxon>
        <taxon>Agaricomycotina</taxon>
        <taxon>Dacrymycetes</taxon>
        <taxon>Dacrymycetales</taxon>
        <taxon>Dacrymycetaceae</taxon>
        <taxon>Dacryopinax</taxon>
    </lineage>
</organism>
<protein>
    <submittedName>
        <fullName evidence="2">Uncharacterized protein</fullName>
    </submittedName>
</protein>
<dbReference type="HOGENOM" id="CLU_1081910_0_0_1"/>
<dbReference type="RefSeq" id="XP_040630513.1">
    <property type="nucleotide sequence ID" value="XM_040771050.1"/>
</dbReference>
<reference evidence="2 3" key="1">
    <citation type="journal article" date="2012" name="Science">
        <title>The Paleozoic origin of enzymatic lignin decomposition reconstructed from 31 fungal genomes.</title>
        <authorList>
            <person name="Floudas D."/>
            <person name="Binder M."/>
            <person name="Riley R."/>
            <person name="Barry K."/>
            <person name="Blanchette R.A."/>
            <person name="Henrissat B."/>
            <person name="Martinez A.T."/>
            <person name="Otillar R."/>
            <person name="Spatafora J.W."/>
            <person name="Yadav J.S."/>
            <person name="Aerts A."/>
            <person name="Benoit I."/>
            <person name="Boyd A."/>
            <person name="Carlson A."/>
            <person name="Copeland A."/>
            <person name="Coutinho P.M."/>
            <person name="de Vries R.P."/>
            <person name="Ferreira P."/>
            <person name="Findley K."/>
            <person name="Foster B."/>
            <person name="Gaskell J."/>
            <person name="Glotzer D."/>
            <person name="Gorecki P."/>
            <person name="Heitman J."/>
            <person name="Hesse C."/>
            <person name="Hori C."/>
            <person name="Igarashi K."/>
            <person name="Jurgens J.A."/>
            <person name="Kallen N."/>
            <person name="Kersten P."/>
            <person name="Kohler A."/>
            <person name="Kuees U."/>
            <person name="Kumar T.K.A."/>
            <person name="Kuo A."/>
            <person name="LaButti K."/>
            <person name="Larrondo L.F."/>
            <person name="Lindquist E."/>
            <person name="Ling A."/>
            <person name="Lombard V."/>
            <person name="Lucas S."/>
            <person name="Lundell T."/>
            <person name="Martin R."/>
            <person name="McLaughlin D.J."/>
            <person name="Morgenstern I."/>
            <person name="Morin E."/>
            <person name="Murat C."/>
            <person name="Nagy L.G."/>
            <person name="Nolan M."/>
            <person name="Ohm R.A."/>
            <person name="Patyshakuliyeva A."/>
            <person name="Rokas A."/>
            <person name="Ruiz-Duenas F.J."/>
            <person name="Sabat G."/>
            <person name="Salamov A."/>
            <person name="Samejima M."/>
            <person name="Schmutz J."/>
            <person name="Slot J.C."/>
            <person name="St John F."/>
            <person name="Stenlid J."/>
            <person name="Sun H."/>
            <person name="Sun S."/>
            <person name="Syed K."/>
            <person name="Tsang A."/>
            <person name="Wiebenga A."/>
            <person name="Young D."/>
            <person name="Pisabarro A."/>
            <person name="Eastwood D.C."/>
            <person name="Martin F."/>
            <person name="Cullen D."/>
            <person name="Grigoriev I.V."/>
            <person name="Hibbett D.S."/>
        </authorList>
    </citation>
    <scope>NUCLEOTIDE SEQUENCE [LARGE SCALE GENOMIC DNA]</scope>
    <source>
        <strain evidence="2 3">DJM-731 SS1</strain>
    </source>
</reference>